<dbReference type="EMBL" id="FNGA01000001">
    <property type="protein sequence ID" value="SDK51178.1"/>
    <property type="molecule type" value="Genomic_DNA"/>
</dbReference>
<dbReference type="RefSeq" id="WP_092158211.1">
    <property type="nucleotide sequence ID" value="NZ_FNGA01000001.1"/>
</dbReference>
<evidence type="ECO:0000313" key="3">
    <source>
        <dbReference type="Proteomes" id="UP000199053"/>
    </source>
</evidence>
<proteinExistence type="predicted"/>
<evidence type="ECO:0008006" key="4">
    <source>
        <dbReference type="Google" id="ProtNLM"/>
    </source>
</evidence>
<organism evidence="2 3">
    <name type="scientific">Maridesulfovibrio ferrireducens</name>
    <dbReference type="NCBI Taxonomy" id="246191"/>
    <lineage>
        <taxon>Bacteria</taxon>
        <taxon>Pseudomonadati</taxon>
        <taxon>Thermodesulfobacteriota</taxon>
        <taxon>Desulfovibrionia</taxon>
        <taxon>Desulfovibrionales</taxon>
        <taxon>Desulfovibrionaceae</taxon>
        <taxon>Maridesulfovibrio</taxon>
    </lineage>
</organism>
<keyword evidence="1" id="KW-0472">Membrane</keyword>
<evidence type="ECO:0000313" key="2">
    <source>
        <dbReference type="EMBL" id="SDK51178.1"/>
    </source>
</evidence>
<reference evidence="3" key="1">
    <citation type="submission" date="2016-10" db="EMBL/GenBank/DDBJ databases">
        <authorList>
            <person name="Varghese N."/>
            <person name="Submissions S."/>
        </authorList>
    </citation>
    <scope>NUCLEOTIDE SEQUENCE [LARGE SCALE GENOMIC DNA]</scope>
    <source>
        <strain evidence="3">DSM 16995</strain>
    </source>
</reference>
<dbReference type="Proteomes" id="UP000199053">
    <property type="component" value="Unassembled WGS sequence"/>
</dbReference>
<keyword evidence="1" id="KW-0812">Transmembrane</keyword>
<accession>A0A1G9CHS0</accession>
<dbReference type="STRING" id="246191.SAMN05660337_0681"/>
<keyword evidence="1" id="KW-1133">Transmembrane helix</keyword>
<protein>
    <recommendedName>
        <fullName evidence="4">Lipoprotein</fullName>
    </recommendedName>
</protein>
<dbReference type="AlphaFoldDB" id="A0A1G9CHS0"/>
<keyword evidence="3" id="KW-1185">Reference proteome</keyword>
<evidence type="ECO:0000256" key="1">
    <source>
        <dbReference type="SAM" id="Phobius"/>
    </source>
</evidence>
<dbReference type="PROSITE" id="PS51257">
    <property type="entry name" value="PROKAR_LIPOPROTEIN"/>
    <property type="match status" value="1"/>
</dbReference>
<gene>
    <name evidence="2" type="ORF">SAMN05660337_0681</name>
</gene>
<name>A0A1G9CHS0_9BACT</name>
<feature type="transmembrane region" description="Helical" evidence="1">
    <location>
        <begin position="6"/>
        <end position="24"/>
    </location>
</feature>
<dbReference type="OrthoDB" id="5465311at2"/>
<sequence length="131" mass="15078">MKIIFYFISIFFAAWIGGCINEMLPKDNYGFIFIENQSGEDITKSTVQIRELIFSLPHIPDKKIIYGKYLILGDSHYEVNATLKSGKRINISSGYMTSGLDSFDLFIIKNNKIDHKQIPNMEDINLNHKPE</sequence>